<dbReference type="PROSITE" id="PS51257">
    <property type="entry name" value="PROKAR_LIPOPROTEIN"/>
    <property type="match status" value="1"/>
</dbReference>
<evidence type="ECO:0000256" key="5">
    <source>
        <dbReference type="ARBA" id="ARBA00022856"/>
    </source>
</evidence>
<evidence type="ECO:0000256" key="7">
    <source>
        <dbReference type="ARBA" id="ARBA00023288"/>
    </source>
</evidence>
<evidence type="ECO:0000256" key="6">
    <source>
        <dbReference type="ARBA" id="ARBA00023139"/>
    </source>
</evidence>
<evidence type="ECO:0000256" key="2">
    <source>
        <dbReference type="ARBA" id="ARBA00005695"/>
    </source>
</evidence>
<dbReference type="GO" id="GO:0043190">
    <property type="term" value="C:ATP-binding cassette (ABC) transporter complex"/>
    <property type="evidence" value="ECO:0007669"/>
    <property type="project" value="InterPro"/>
</dbReference>
<dbReference type="InterPro" id="IPR030678">
    <property type="entry name" value="Peptide/Ni-bd"/>
</dbReference>
<evidence type="ECO:0000256" key="8">
    <source>
        <dbReference type="SAM" id="SignalP"/>
    </source>
</evidence>
<dbReference type="CDD" id="cd08504">
    <property type="entry name" value="PBP2_OppA"/>
    <property type="match status" value="1"/>
</dbReference>
<keyword evidence="3" id="KW-0813">Transport</keyword>
<evidence type="ECO:0000256" key="4">
    <source>
        <dbReference type="ARBA" id="ARBA00022729"/>
    </source>
</evidence>
<reference evidence="10" key="1">
    <citation type="submission" date="2021-03" db="EMBL/GenBank/DDBJ databases">
        <title>Antimicrobial resistance genes in bacteria isolated from Japanese honey, and their potential for conferring macrolide and lincosamide resistance in the American foulbrood pathogen Paenibacillus larvae.</title>
        <authorList>
            <person name="Okamoto M."/>
            <person name="Kumagai M."/>
            <person name="Kanamori H."/>
            <person name="Takamatsu D."/>
        </authorList>
    </citation>
    <scope>NUCLEOTIDE SEQUENCE</scope>
    <source>
        <strain evidence="10">J27TS8</strain>
    </source>
</reference>
<evidence type="ECO:0000313" key="11">
    <source>
        <dbReference type="Proteomes" id="UP000682111"/>
    </source>
</evidence>
<dbReference type="PANTHER" id="PTHR30290:SF10">
    <property type="entry name" value="PERIPLASMIC OLIGOPEPTIDE-BINDING PROTEIN-RELATED"/>
    <property type="match status" value="1"/>
</dbReference>
<keyword evidence="7" id="KW-0449">Lipoprotein</keyword>
<dbReference type="PANTHER" id="PTHR30290">
    <property type="entry name" value="PERIPLASMIC BINDING COMPONENT OF ABC TRANSPORTER"/>
    <property type="match status" value="1"/>
</dbReference>
<dbReference type="Gene3D" id="3.40.190.10">
    <property type="entry name" value="Periplasmic binding protein-like II"/>
    <property type="match status" value="1"/>
</dbReference>
<sequence length="563" mass="63199">MKKSKFFLLLSLMLVLSTFLAACGGGGDNAGKDDNKKGADETAAQEIKMLEAQAIPNMDSVKSTDTISFTTLNNVNEGLYRLDGNQEVVEGMAEGEPEISEDGTVYTFKLRDAKWSNGEPVTAHDFVYAWQRAIDPETASEYGPYMMDGKIKGAAEITAAAAEKKEYDLNTLGVKAIDDKTLEVTLERPVPFFKSLMTFPTFYPQNQKFVEEQGENYGVNSDSILYNGPFVLADWDGSTDSEWSYVKNADYWDADTVKLEKVTWNVLKESQSAANAFETGEVDITSKLSSDVVPQYEGDPRLVKWLEPTIFWLKMNQKESDALKNVNIRKAIAQAINKEDFVNSVLNNGSIVANYAVPNEFVKNDETGEDFRAINGNELLPYNLDEAKKAWEAGLAELGTDSVELRYLTDDTETAKKSAEYVKNQLETNLPGMKINVESVPFSVRIDRQNKQDYDLQMHGWGPDYLDPMTFSDLWLTGGGNNKMDYSNKKYDQLIEEAQTTLAQKPVERYEALAEAERILLEEDAAIAPLYQRSSNLLVNEKVENFTYHLVGPEYSFKWTSVK</sequence>
<dbReference type="FunFam" id="3.90.76.10:FF:000001">
    <property type="entry name" value="Oligopeptide ABC transporter substrate-binding protein"/>
    <property type="match status" value="1"/>
</dbReference>
<dbReference type="EMBL" id="BORC01000004">
    <property type="protein sequence ID" value="GIN62966.1"/>
    <property type="molecule type" value="Genomic_DNA"/>
</dbReference>
<dbReference type="Gene3D" id="3.10.105.10">
    <property type="entry name" value="Dipeptide-binding Protein, Domain 3"/>
    <property type="match status" value="1"/>
</dbReference>
<dbReference type="OrthoDB" id="9801912at2"/>
<dbReference type="Pfam" id="PF00496">
    <property type="entry name" value="SBP_bac_5"/>
    <property type="match status" value="1"/>
</dbReference>
<keyword evidence="4 8" id="KW-0732">Signal</keyword>
<proteinExistence type="inferred from homology"/>
<organism evidence="10 11">
    <name type="scientific">Robertmurraya siralis</name>
    <dbReference type="NCBI Taxonomy" id="77777"/>
    <lineage>
        <taxon>Bacteria</taxon>
        <taxon>Bacillati</taxon>
        <taxon>Bacillota</taxon>
        <taxon>Bacilli</taxon>
        <taxon>Bacillales</taxon>
        <taxon>Bacillaceae</taxon>
        <taxon>Robertmurraya</taxon>
    </lineage>
</organism>
<keyword evidence="5" id="KW-0571">Peptide transport</keyword>
<dbReference type="FunFam" id="3.10.105.10:FF:000001">
    <property type="entry name" value="Oligopeptide ABC transporter, oligopeptide-binding protein"/>
    <property type="match status" value="1"/>
</dbReference>
<feature type="signal peptide" evidence="8">
    <location>
        <begin position="1"/>
        <end position="21"/>
    </location>
</feature>
<protein>
    <submittedName>
        <fullName evidence="10">Peptide ABC transporter substrate-binding protein</fullName>
    </submittedName>
</protein>
<feature type="domain" description="Solute-binding protein family 5" evidence="9">
    <location>
        <begin position="87"/>
        <end position="482"/>
    </location>
</feature>
<dbReference type="GO" id="GO:1904680">
    <property type="term" value="F:peptide transmembrane transporter activity"/>
    <property type="evidence" value="ECO:0007669"/>
    <property type="project" value="TreeGrafter"/>
</dbReference>
<keyword evidence="5" id="KW-0653">Protein transport</keyword>
<dbReference type="PIRSF" id="PIRSF002741">
    <property type="entry name" value="MppA"/>
    <property type="match status" value="1"/>
</dbReference>
<evidence type="ECO:0000256" key="1">
    <source>
        <dbReference type="ARBA" id="ARBA00004193"/>
    </source>
</evidence>
<feature type="chain" id="PRO_5037610166" evidence="8">
    <location>
        <begin position="22"/>
        <end position="563"/>
    </location>
</feature>
<dbReference type="GO" id="GO:0015833">
    <property type="term" value="P:peptide transport"/>
    <property type="evidence" value="ECO:0007669"/>
    <property type="project" value="UniProtKB-KW"/>
</dbReference>
<dbReference type="Proteomes" id="UP000682111">
    <property type="component" value="Unassembled WGS sequence"/>
</dbReference>
<comment type="similarity">
    <text evidence="2">Belongs to the bacterial solute-binding protein 5 family.</text>
</comment>
<dbReference type="InterPro" id="IPR039424">
    <property type="entry name" value="SBP_5"/>
</dbReference>
<gene>
    <name evidence="10" type="primary">oppA_3</name>
    <name evidence="10" type="ORF">J27TS8_29590</name>
</gene>
<dbReference type="Gene3D" id="3.90.76.10">
    <property type="entry name" value="Dipeptide-binding Protein, Domain 1"/>
    <property type="match status" value="1"/>
</dbReference>
<dbReference type="GO" id="GO:0030288">
    <property type="term" value="C:outer membrane-bounded periplasmic space"/>
    <property type="evidence" value="ECO:0007669"/>
    <property type="project" value="UniProtKB-ARBA"/>
</dbReference>
<name>A0A919WJ34_9BACI</name>
<keyword evidence="6" id="KW-0564">Palmitate</keyword>
<comment type="subcellular location">
    <subcellularLocation>
        <location evidence="1">Cell membrane</location>
        <topology evidence="1">Lipid-anchor</topology>
    </subcellularLocation>
</comment>
<evidence type="ECO:0000259" key="9">
    <source>
        <dbReference type="Pfam" id="PF00496"/>
    </source>
</evidence>
<dbReference type="RefSeq" id="WP_137742689.1">
    <property type="nucleotide sequence ID" value="NZ_BORC01000004.1"/>
</dbReference>
<keyword evidence="11" id="KW-1185">Reference proteome</keyword>
<dbReference type="AlphaFoldDB" id="A0A919WJ34"/>
<dbReference type="SUPFAM" id="SSF53850">
    <property type="entry name" value="Periplasmic binding protein-like II"/>
    <property type="match status" value="1"/>
</dbReference>
<comment type="caution">
    <text evidence="10">The sequence shown here is derived from an EMBL/GenBank/DDBJ whole genome shotgun (WGS) entry which is preliminary data.</text>
</comment>
<dbReference type="InterPro" id="IPR000914">
    <property type="entry name" value="SBP_5_dom"/>
</dbReference>
<evidence type="ECO:0000313" key="10">
    <source>
        <dbReference type="EMBL" id="GIN62966.1"/>
    </source>
</evidence>
<evidence type="ECO:0000256" key="3">
    <source>
        <dbReference type="ARBA" id="ARBA00022448"/>
    </source>
</evidence>
<accession>A0A919WJ34</accession>